<gene>
    <name evidence="2" type="ORF">GIB67_030149</name>
</gene>
<reference evidence="2 3" key="1">
    <citation type="journal article" date="2020" name="IScience">
        <title>Genome Sequencing of the Endangered Kingdonia uniflora (Circaeasteraceae, Ranunculales) Reveals Potential Mechanisms of Evolutionary Specialization.</title>
        <authorList>
            <person name="Sun Y."/>
            <person name="Deng T."/>
            <person name="Zhang A."/>
            <person name="Moore M.J."/>
            <person name="Landis J.B."/>
            <person name="Lin N."/>
            <person name="Zhang H."/>
            <person name="Zhang X."/>
            <person name="Huang J."/>
            <person name="Zhang X."/>
            <person name="Sun H."/>
            <person name="Wang H."/>
        </authorList>
    </citation>
    <scope>NUCLEOTIDE SEQUENCE [LARGE SCALE GENOMIC DNA]</scope>
    <source>
        <strain evidence="2">TB1705</strain>
        <tissue evidence="2">Leaf</tissue>
    </source>
</reference>
<evidence type="ECO:0000313" key="2">
    <source>
        <dbReference type="EMBL" id="KAF6140938.1"/>
    </source>
</evidence>
<proteinExistence type="inferred from homology"/>
<evidence type="ECO:0000256" key="1">
    <source>
        <dbReference type="RuleBase" id="RU366054"/>
    </source>
</evidence>
<sequence>MLSYLRLQSVKLSQTAEYWLILVESGEYDTTGMAMEHVFKETKIVAVKRDGESKHEEINVNTKVKIFKNQREDEIAEANAQLDTKKANWSRDTKIAEVKASKAISLIEAELQREVEFKNALTLTEKLRAQNLSKAIVTNKIKVQKAKWELLNKQRVVDSVLYEQEK</sequence>
<comment type="subcellular location">
    <subcellularLocation>
        <location evidence="1">Cell membrane</location>
        <topology evidence="1">Lipid-anchor</topology>
    </subcellularLocation>
    <subcellularLocation>
        <location evidence="1">Membrane</location>
        <location evidence="1">Caveola</location>
    </subcellularLocation>
</comment>
<dbReference type="GO" id="GO:0005901">
    <property type="term" value="C:caveola"/>
    <property type="evidence" value="ECO:0007669"/>
    <property type="project" value="UniProtKB-SubCell"/>
</dbReference>
<dbReference type="EMBL" id="JACGCM010002345">
    <property type="protein sequence ID" value="KAF6140938.1"/>
    <property type="molecule type" value="Genomic_DNA"/>
</dbReference>
<dbReference type="PANTHER" id="PTHR13806:SF31">
    <property type="entry name" value="FLOTILLIN-LIKE PROTEIN 1-RELATED"/>
    <property type="match status" value="1"/>
</dbReference>
<keyword evidence="1" id="KW-0472">Membrane</keyword>
<comment type="similarity">
    <text evidence="1">Belongs to the band 7/mec-2 family. Flotillin subfamily.</text>
</comment>
<dbReference type="Proteomes" id="UP000541444">
    <property type="component" value="Unassembled WGS sequence"/>
</dbReference>
<comment type="caution">
    <text evidence="2">The sequence shown here is derived from an EMBL/GenBank/DDBJ whole genome shotgun (WGS) entry which is preliminary data.</text>
</comment>
<dbReference type="OrthoDB" id="1712647at2759"/>
<organism evidence="2 3">
    <name type="scientific">Kingdonia uniflora</name>
    <dbReference type="NCBI Taxonomy" id="39325"/>
    <lineage>
        <taxon>Eukaryota</taxon>
        <taxon>Viridiplantae</taxon>
        <taxon>Streptophyta</taxon>
        <taxon>Embryophyta</taxon>
        <taxon>Tracheophyta</taxon>
        <taxon>Spermatophyta</taxon>
        <taxon>Magnoliopsida</taxon>
        <taxon>Ranunculales</taxon>
        <taxon>Circaeasteraceae</taxon>
        <taxon>Kingdonia</taxon>
    </lineage>
</organism>
<evidence type="ECO:0000313" key="3">
    <source>
        <dbReference type="Proteomes" id="UP000541444"/>
    </source>
</evidence>
<accession>A0A7J7LED5</accession>
<keyword evidence="3" id="KW-1185">Reference proteome</keyword>
<dbReference type="InterPro" id="IPR027705">
    <property type="entry name" value="Flotillin_fam"/>
</dbReference>
<keyword evidence="1" id="KW-1003">Cell membrane</keyword>
<name>A0A7J7LED5_9MAGN</name>
<protein>
    <recommendedName>
        <fullName evidence="1">Flotillin-like</fullName>
    </recommendedName>
</protein>
<dbReference type="AlphaFoldDB" id="A0A7J7LED5"/>
<dbReference type="PANTHER" id="PTHR13806">
    <property type="entry name" value="FLOTILLIN-RELATED"/>
    <property type="match status" value="1"/>
</dbReference>